<dbReference type="InterPro" id="IPR004358">
    <property type="entry name" value="Sig_transdc_His_kin-like_C"/>
</dbReference>
<dbReference type="Gene3D" id="1.20.5.1930">
    <property type="match status" value="1"/>
</dbReference>
<organism evidence="21 22">
    <name type="scientific">Sphaerobacter thermophilus (strain ATCC 49802 / DSM 20745 / KCCM 41009 / NCIMB 13125 / S 6022)</name>
    <dbReference type="NCBI Taxonomy" id="479434"/>
    <lineage>
        <taxon>Bacteria</taxon>
        <taxon>Pseudomonadati</taxon>
        <taxon>Thermomicrobiota</taxon>
        <taxon>Thermomicrobia</taxon>
        <taxon>Sphaerobacterales</taxon>
        <taxon>Sphaerobacterineae</taxon>
        <taxon>Sphaerobacteraceae</taxon>
        <taxon>Sphaerobacter</taxon>
    </lineage>
</organism>
<sequence length="883" mass="95369">MTTRKSIFFTHAHAAASAILSHREGIRATWEALLEASVQDPVAWQAIRSQLDACIVSFAGYLMGEEPACSSMAERWQAMGASRARSADAGVALSLFTETLRRSLADIPGLPFDSSEIVPAAATFTRNVLGRVFPPESPEKSNAEWAGVVDVMTAVRERRIARLTALGDIARAVSTTQNPQDLLEQVHAACSRIVNGDDFCIALYNSETGCITPKLLYVRGQRRRDREGQPTRNALARVVAEQQRPLAVPDYVAACADYGVTPNPEYDTGKPIPWMAAPMVQGEQTIGVISVFSSLLPFDWEDVEILASIARHTAVALENSRLLLEQRRRAEQLKAVNQLARRLAAVRDPDTLIATAVDLIHDLMGYSLVYLFLVDDDTGELVLRAHSDPANPPGLRNLRLRIGGPGIVAEVAATGQAIVVADVSKDPRYVSTPETANTRSETAVPILREGEVLGVLDLQSTRVDAFDAHDLTTLRTIADQLAVALENARLFREEHERSRALALMLATTRAAGSSLVLDEVLERLAEGIAEAAGVPNCAIYLLDEDEQSLVPAATVVGPRSSFDRTRVGTTVVRVADSPTVRMVLGQREPFSCCQVPQMVGDDPALHAALGGACALAVPLAAKGRILGVAFVFSETPCDGFTPDRIQLIRGVADSAGLAVENARLYAQSHGLAIAEERGRLAQEIHDTLAQGLTAISLHLDLADAYLPHKPEQAADKVRRALELTRQNLEEARRSVLDLRAARLHQMSLPDALRRLVLTFTGDTGVEADFVVEGLVGRLSARVEMGLYRIAEEALNNVRRHATANHVRVALTASEGQVSLTVEDDGVGFAQEAIERDNGGGFGLMSIRERARLLRGTLDLSSAPGEGTRLVVTIPAEGRARETS</sequence>
<keyword evidence="10" id="KW-0479">Metal-binding</keyword>
<evidence type="ECO:0000256" key="11">
    <source>
        <dbReference type="ARBA" id="ARBA00022741"/>
    </source>
</evidence>
<evidence type="ECO:0000256" key="10">
    <source>
        <dbReference type="ARBA" id="ARBA00022723"/>
    </source>
</evidence>
<dbReference type="SUPFAM" id="SSF55781">
    <property type="entry name" value="GAF domain-like"/>
    <property type="match status" value="3"/>
</dbReference>
<keyword evidence="8" id="KW-0597">Phosphoprotein</keyword>
<dbReference type="InterPro" id="IPR029016">
    <property type="entry name" value="GAF-like_dom_sf"/>
</dbReference>
<evidence type="ECO:0000256" key="14">
    <source>
        <dbReference type="ARBA" id="ARBA00023004"/>
    </source>
</evidence>
<evidence type="ECO:0000256" key="13">
    <source>
        <dbReference type="ARBA" id="ARBA00022840"/>
    </source>
</evidence>
<dbReference type="CDD" id="cd16917">
    <property type="entry name" value="HATPase_UhpB-NarQ-NarX-like"/>
    <property type="match status" value="1"/>
</dbReference>
<dbReference type="InterPro" id="IPR050482">
    <property type="entry name" value="Sensor_HK_TwoCompSys"/>
</dbReference>
<dbReference type="STRING" id="479434.Sthe_3242"/>
<dbReference type="EC" id="2.7.13.3" evidence="4"/>
<dbReference type="Proteomes" id="UP000002027">
    <property type="component" value="Chromosome 2"/>
</dbReference>
<comment type="catalytic activity">
    <reaction evidence="1">
        <text>ATP + protein L-histidine = ADP + protein N-phospho-L-histidine.</text>
        <dbReference type="EC" id="2.7.13.3"/>
    </reaction>
</comment>
<evidence type="ECO:0000256" key="12">
    <source>
        <dbReference type="ARBA" id="ARBA00022777"/>
    </source>
</evidence>
<dbReference type="InterPro" id="IPR003594">
    <property type="entry name" value="HATPase_dom"/>
</dbReference>
<dbReference type="Gene3D" id="3.30.565.10">
    <property type="entry name" value="Histidine kinase-like ATPase, C-terminal domain"/>
    <property type="match status" value="1"/>
</dbReference>
<dbReference type="Pfam" id="PF07730">
    <property type="entry name" value="HisKA_3"/>
    <property type="match status" value="1"/>
</dbReference>
<evidence type="ECO:0000256" key="19">
    <source>
        <dbReference type="SAM" id="Coils"/>
    </source>
</evidence>
<dbReference type="eggNOG" id="COG4585">
    <property type="taxonomic scope" value="Bacteria"/>
</dbReference>
<keyword evidence="12 21" id="KW-0418">Kinase</keyword>
<dbReference type="InterPro" id="IPR003018">
    <property type="entry name" value="GAF"/>
</dbReference>
<dbReference type="OrthoDB" id="9781904at2"/>
<evidence type="ECO:0000256" key="17">
    <source>
        <dbReference type="ARBA" id="ARBA00024827"/>
    </source>
</evidence>
<evidence type="ECO:0000256" key="16">
    <source>
        <dbReference type="ARBA" id="ARBA00023014"/>
    </source>
</evidence>
<reference evidence="21 22" key="2">
    <citation type="journal article" date="2010" name="Stand. Genomic Sci.">
        <title>Complete genome sequence of Desulfohalobium retbaense type strain (HR(100)).</title>
        <authorList>
            <person name="Spring S."/>
            <person name="Nolan M."/>
            <person name="Lapidus A."/>
            <person name="Glavina Del Rio T."/>
            <person name="Copeland A."/>
            <person name="Tice H."/>
            <person name="Cheng J.F."/>
            <person name="Lucas S."/>
            <person name="Land M."/>
            <person name="Chen F."/>
            <person name="Bruce D."/>
            <person name="Goodwin L."/>
            <person name="Pitluck S."/>
            <person name="Ivanova N."/>
            <person name="Mavromatis K."/>
            <person name="Mikhailova N."/>
            <person name="Pati A."/>
            <person name="Chen A."/>
            <person name="Palaniappan K."/>
            <person name="Hauser L."/>
            <person name="Chang Y.J."/>
            <person name="Jeffries C.D."/>
            <person name="Munk C."/>
            <person name="Kiss H."/>
            <person name="Chain P."/>
            <person name="Han C."/>
            <person name="Brettin T."/>
            <person name="Detter J.C."/>
            <person name="Schuler E."/>
            <person name="Goker M."/>
            <person name="Rohde M."/>
            <person name="Bristow J."/>
            <person name="Eisen J.A."/>
            <person name="Markowitz V."/>
            <person name="Hugenholtz P."/>
            <person name="Kyrpides N.C."/>
            <person name="Klenk H.P."/>
        </authorList>
    </citation>
    <scope>NUCLEOTIDE SEQUENCE [LARGE SCALE GENOMIC DNA]</scope>
    <source>
        <strain evidence="22">ATCC 49802 / DSM 20745 / S 6022</strain>
    </source>
</reference>
<dbReference type="InParanoid" id="D1C9Z9"/>
<dbReference type="PANTHER" id="PTHR24421">
    <property type="entry name" value="NITRATE/NITRITE SENSOR PROTEIN NARX-RELATED"/>
    <property type="match status" value="1"/>
</dbReference>
<protein>
    <recommendedName>
        <fullName evidence="5">Oxygen sensor histidine kinase NreB</fullName>
        <ecNumber evidence="4">2.7.13.3</ecNumber>
    </recommendedName>
    <alternativeName>
        <fullName evidence="18">Nitrogen regulation protein B</fullName>
    </alternativeName>
</protein>
<dbReference type="AlphaFoldDB" id="D1C9Z9"/>
<evidence type="ECO:0000313" key="21">
    <source>
        <dbReference type="EMBL" id="ACZ40642.1"/>
    </source>
</evidence>
<dbReference type="InterPro" id="IPR005467">
    <property type="entry name" value="His_kinase_dom"/>
</dbReference>
<comment type="cofactor">
    <cofactor evidence="2">
        <name>[4Fe-4S] cluster</name>
        <dbReference type="ChEBI" id="CHEBI:49883"/>
    </cofactor>
</comment>
<dbReference type="SUPFAM" id="SSF55874">
    <property type="entry name" value="ATPase domain of HSP90 chaperone/DNA topoisomerase II/histidine kinase"/>
    <property type="match status" value="1"/>
</dbReference>
<proteinExistence type="predicted"/>
<evidence type="ECO:0000256" key="5">
    <source>
        <dbReference type="ARBA" id="ARBA00017322"/>
    </source>
</evidence>
<dbReference type="RefSeq" id="WP_012873677.1">
    <property type="nucleotide sequence ID" value="NC_013524.1"/>
</dbReference>
<reference evidence="22" key="1">
    <citation type="submission" date="2009-11" db="EMBL/GenBank/DDBJ databases">
        <title>The complete chromosome 2 of Sphaerobacter thermophilus DSM 20745.</title>
        <authorList>
            <person name="Lucas S."/>
            <person name="Copeland A."/>
            <person name="Lapidus A."/>
            <person name="Glavina del Rio T."/>
            <person name="Dalin E."/>
            <person name="Tice H."/>
            <person name="Bruce D."/>
            <person name="Goodwin L."/>
            <person name="Pitluck S."/>
            <person name="Kyrpides N."/>
            <person name="Mavromatis K."/>
            <person name="Ivanova N."/>
            <person name="Mikhailova N."/>
            <person name="LaButti K.M."/>
            <person name="Clum A."/>
            <person name="Sun H.I."/>
            <person name="Brettin T."/>
            <person name="Detter J.C."/>
            <person name="Han C."/>
            <person name="Larimer F."/>
            <person name="Land M."/>
            <person name="Hauser L."/>
            <person name="Markowitz V."/>
            <person name="Cheng J.F."/>
            <person name="Hugenholtz P."/>
            <person name="Woyke T."/>
            <person name="Wu D."/>
            <person name="Steenblock K."/>
            <person name="Schneider S."/>
            <person name="Pukall R."/>
            <person name="Goeker M."/>
            <person name="Klenk H.P."/>
            <person name="Eisen J.A."/>
        </authorList>
    </citation>
    <scope>NUCLEOTIDE SEQUENCE [LARGE SCALE GENOMIC DNA]</scope>
    <source>
        <strain evidence="22">ATCC 49802 / DSM 20745 / S 6022</strain>
    </source>
</reference>
<keyword evidence="19" id="KW-0175">Coiled coil</keyword>
<dbReference type="eggNOG" id="COG2203">
    <property type="taxonomic scope" value="Bacteria"/>
</dbReference>
<evidence type="ECO:0000256" key="15">
    <source>
        <dbReference type="ARBA" id="ARBA00023012"/>
    </source>
</evidence>
<keyword evidence="9 21" id="KW-0808">Transferase</keyword>
<name>D1C9Z9_SPHTD</name>
<evidence type="ECO:0000256" key="6">
    <source>
        <dbReference type="ARBA" id="ARBA00022485"/>
    </source>
</evidence>
<dbReference type="InterPro" id="IPR036890">
    <property type="entry name" value="HATPase_C_sf"/>
</dbReference>
<keyword evidence="22" id="KW-1185">Reference proteome</keyword>
<dbReference type="GO" id="GO:0051539">
    <property type="term" value="F:4 iron, 4 sulfur cluster binding"/>
    <property type="evidence" value="ECO:0007669"/>
    <property type="project" value="UniProtKB-KW"/>
</dbReference>
<dbReference type="GO" id="GO:0005524">
    <property type="term" value="F:ATP binding"/>
    <property type="evidence" value="ECO:0007669"/>
    <property type="project" value="UniProtKB-KW"/>
</dbReference>
<keyword evidence="15" id="KW-0902">Two-component regulatory system</keyword>
<feature type="domain" description="Histidine kinase" evidence="20">
    <location>
        <begin position="683"/>
        <end position="877"/>
    </location>
</feature>
<dbReference type="PANTHER" id="PTHR24421:SF10">
    <property type="entry name" value="NITRATE_NITRITE SENSOR PROTEIN NARQ"/>
    <property type="match status" value="1"/>
</dbReference>
<keyword evidence="7" id="KW-0963">Cytoplasm</keyword>
<keyword evidence="11" id="KW-0547">Nucleotide-binding</keyword>
<keyword evidence="6" id="KW-0004">4Fe-4S</keyword>
<dbReference type="SMART" id="SM00387">
    <property type="entry name" value="HATPase_c"/>
    <property type="match status" value="1"/>
</dbReference>
<dbReference type="GO" id="GO:0046872">
    <property type="term" value="F:metal ion binding"/>
    <property type="evidence" value="ECO:0007669"/>
    <property type="project" value="UniProtKB-KW"/>
</dbReference>
<evidence type="ECO:0000256" key="18">
    <source>
        <dbReference type="ARBA" id="ARBA00030800"/>
    </source>
</evidence>
<dbReference type="InterPro" id="IPR011712">
    <property type="entry name" value="Sig_transdc_His_kin_sub3_dim/P"/>
</dbReference>
<comment type="subcellular location">
    <subcellularLocation>
        <location evidence="3">Cytoplasm</location>
    </subcellularLocation>
</comment>
<evidence type="ECO:0000256" key="4">
    <source>
        <dbReference type="ARBA" id="ARBA00012438"/>
    </source>
</evidence>
<dbReference type="Gene3D" id="3.30.450.40">
    <property type="match status" value="3"/>
</dbReference>
<dbReference type="KEGG" id="sti:Sthe_3242"/>
<accession>D1C9Z9</accession>
<evidence type="ECO:0000256" key="7">
    <source>
        <dbReference type="ARBA" id="ARBA00022490"/>
    </source>
</evidence>
<evidence type="ECO:0000259" key="20">
    <source>
        <dbReference type="PROSITE" id="PS50109"/>
    </source>
</evidence>
<dbReference type="Pfam" id="PF02518">
    <property type="entry name" value="HATPase_c"/>
    <property type="match status" value="1"/>
</dbReference>
<keyword evidence="14" id="KW-0408">Iron</keyword>
<comment type="function">
    <text evidence="17">Member of the two-component regulatory system NreB/NreC involved in the control of dissimilatory nitrate/nitrite reduction in response to oxygen. NreB functions as a direct oxygen sensor histidine kinase which is autophosphorylated, in the absence of oxygen, probably at the conserved histidine residue, and transfers its phosphate group probably to a conserved aspartate residue of NreC. NreB/NreC activates the expression of the nitrate (narGHJI) and nitrite (nir) reductase operons, as well as the putative nitrate transporter gene narT.</text>
</comment>
<evidence type="ECO:0000256" key="9">
    <source>
        <dbReference type="ARBA" id="ARBA00022679"/>
    </source>
</evidence>
<feature type="coiled-coil region" evidence="19">
    <location>
        <begin position="714"/>
        <end position="741"/>
    </location>
</feature>
<evidence type="ECO:0000256" key="3">
    <source>
        <dbReference type="ARBA" id="ARBA00004496"/>
    </source>
</evidence>
<dbReference type="GO" id="GO:0016020">
    <property type="term" value="C:membrane"/>
    <property type="evidence" value="ECO:0007669"/>
    <property type="project" value="InterPro"/>
</dbReference>
<evidence type="ECO:0000256" key="8">
    <source>
        <dbReference type="ARBA" id="ARBA00022553"/>
    </source>
</evidence>
<dbReference type="PRINTS" id="PR00344">
    <property type="entry name" value="BCTRLSENSOR"/>
</dbReference>
<gene>
    <name evidence="21" type="ordered locus">Sthe_3242</name>
</gene>
<dbReference type="HOGENOM" id="CLU_378876_0_0_0"/>
<dbReference type="GO" id="GO:0000155">
    <property type="term" value="F:phosphorelay sensor kinase activity"/>
    <property type="evidence" value="ECO:0007669"/>
    <property type="project" value="InterPro"/>
</dbReference>
<evidence type="ECO:0000256" key="1">
    <source>
        <dbReference type="ARBA" id="ARBA00000085"/>
    </source>
</evidence>
<dbReference type="EMBL" id="CP001824">
    <property type="protein sequence ID" value="ACZ40642.1"/>
    <property type="molecule type" value="Genomic_DNA"/>
</dbReference>
<dbReference type="SMART" id="SM00065">
    <property type="entry name" value="GAF"/>
    <property type="match status" value="3"/>
</dbReference>
<dbReference type="GO" id="GO:0005737">
    <property type="term" value="C:cytoplasm"/>
    <property type="evidence" value="ECO:0007669"/>
    <property type="project" value="UniProtKB-SubCell"/>
</dbReference>
<dbReference type="Pfam" id="PF13492">
    <property type="entry name" value="GAF_3"/>
    <property type="match status" value="1"/>
</dbReference>
<dbReference type="GO" id="GO:0046983">
    <property type="term" value="F:protein dimerization activity"/>
    <property type="evidence" value="ECO:0007669"/>
    <property type="project" value="InterPro"/>
</dbReference>
<evidence type="ECO:0000313" key="22">
    <source>
        <dbReference type="Proteomes" id="UP000002027"/>
    </source>
</evidence>
<dbReference type="Pfam" id="PF13185">
    <property type="entry name" value="GAF_2"/>
    <property type="match status" value="2"/>
</dbReference>
<keyword evidence="13" id="KW-0067">ATP-binding</keyword>
<evidence type="ECO:0000256" key="2">
    <source>
        <dbReference type="ARBA" id="ARBA00001966"/>
    </source>
</evidence>
<keyword evidence="16" id="KW-0411">Iron-sulfur</keyword>
<dbReference type="PROSITE" id="PS50109">
    <property type="entry name" value="HIS_KIN"/>
    <property type="match status" value="1"/>
</dbReference>